<dbReference type="InterPro" id="IPR043891">
    <property type="entry name" value="SPARK"/>
</dbReference>
<sequence length="1165" mass="129234">MAPKSSGGTGVTTMLASGSMDCFQTVSHLKGSLCHQLLLFIIWLSSFQELVAVKTLLEPIHTSSMSELASSPSSGLFDPIEISPSVIPHYPNPVEPLPPMYPVFPNRYEPNITGKCPVNFSLMSSLMDKTASDCTDPLAALLRNVICCPQLSSFLHLFQGFYSNNSDKLVVQDSVANYCFTDIISILASRGADSNVPTICSVKSSNLTGGSCPVKDVVTFEKTVNTSKLLEACSTVDPLKECCRPVCQPAIMEATLKISGRQLMMDENKNMVGELNHSDPLADCKGVVYSYLSRKLPLDDINKALRLFSTCKVNKVCPLNFTQPSEVIEACRNVAAPSPSCCSSLNTYIAGIQKQMLITNRQAIICATVFGSMLRKGGIMTNIYELCDVDLKDFSMQVFGQGCLLRSLPDDVIFDNATGVGLVCDLTDNIAAPWPSSSSMSSMSFCAPEMSLPALPTSQTLKNPGCRSGELEMLIKHEEKQIRLNRRWLVGLPTFKSNPKKFGGPNVLKNRSLPESLLREDDIFYENVKTRVEEAFGACKVGVHNATKVDLEMFDTRNLTRIIFSCLDELSSRGLYLLTLILTGGSVKFEKTRWKMKKVIGDHIPKVLKSQNYKHHQMEIYRQLSQILNDPQNFRKKCVTFLTPRSQFHHTAVTNVLRGLENLPIEILIAMNKKLKGSKVSIPQLSTRKSGWNRNDLIIRVRNTSEKMLSELGVGDELQEPLAKAMAIPGLLLKITPGFQNSSITDFYPVSSEIRTLQNEISKAIWLLKTRVSFSELKNLQLLLDPSAKVSNRSLRTAIRKMLTVYLVECSDMDTIPKSLLETLAVINRYSRSTLLGCFKKEDIGEEIELETECILSVSAQTKQIVLDLLPDHDFDEDFTDAYMEELEESEDDDNDDNSRSSQSSRSCCMDSDYHIESTADSVPFDFKSPTSKTKENGSFCFPTPGNCLNGASVEGPTPKEFTRVDSVDPLGIISSPFRESRSLSSPINVNMNQHNVESMSESNMHRTKEIDFCSPFSPKERSGENSIERHDTEFNSRADTANPPPSVSNVSCGNPKATNGKQSTCNNQYLAIQEVCDETSMVAYNLIGHLLEEFAQVEGLDLDWRDNLYLRGDNSIEEDSKEEEKKKPASEADNGGSVIVRVVEELIPSFPKSGMERLKILMGL</sequence>
<dbReference type="OrthoDB" id="767974at2759"/>
<feature type="region of interest" description="Disordered" evidence="1">
    <location>
        <begin position="1035"/>
        <end position="1064"/>
    </location>
</feature>
<protein>
    <submittedName>
        <fullName evidence="4">Uncharacterized protein</fullName>
    </submittedName>
</protein>
<dbReference type="EMBL" id="JRKL02000827">
    <property type="protein sequence ID" value="KAF3967986.1"/>
    <property type="molecule type" value="Genomic_DNA"/>
</dbReference>
<dbReference type="AlphaFoldDB" id="A0A8J4R7Z8"/>
<feature type="compositionally biased region" description="Acidic residues" evidence="1">
    <location>
        <begin position="887"/>
        <end position="896"/>
    </location>
</feature>
<evidence type="ECO:0000259" key="2">
    <source>
        <dbReference type="Pfam" id="PF19160"/>
    </source>
</evidence>
<evidence type="ECO:0000256" key="1">
    <source>
        <dbReference type="SAM" id="MobiDB-lite"/>
    </source>
</evidence>
<evidence type="ECO:0000313" key="4">
    <source>
        <dbReference type="EMBL" id="KAF3967986.1"/>
    </source>
</evidence>
<name>A0A8J4R7Z8_9ROSI</name>
<evidence type="ECO:0000313" key="5">
    <source>
        <dbReference type="Proteomes" id="UP000737018"/>
    </source>
</evidence>
<feature type="domain" description="At1g61900-like C-terminal" evidence="3">
    <location>
        <begin position="315"/>
        <end position="388"/>
    </location>
</feature>
<evidence type="ECO:0000259" key="3">
    <source>
        <dbReference type="Pfam" id="PF26584"/>
    </source>
</evidence>
<dbReference type="Pfam" id="PF26584">
    <property type="entry name" value="At1g61900"/>
    <property type="match status" value="1"/>
</dbReference>
<feature type="region of interest" description="Disordered" evidence="1">
    <location>
        <begin position="887"/>
        <end position="908"/>
    </location>
</feature>
<feature type="domain" description="SPARK" evidence="2">
    <location>
        <begin position="113"/>
        <end position="266"/>
    </location>
</feature>
<dbReference type="Pfam" id="PF19160">
    <property type="entry name" value="SPARK"/>
    <property type="match status" value="1"/>
</dbReference>
<accession>A0A8J4R7Z8</accession>
<reference evidence="4" key="1">
    <citation type="submission" date="2020-03" db="EMBL/GenBank/DDBJ databases">
        <title>Castanea mollissima Vanexum genome sequencing.</title>
        <authorList>
            <person name="Staton M."/>
        </authorList>
    </citation>
    <scope>NUCLEOTIDE SEQUENCE</scope>
    <source>
        <tissue evidence="4">Leaf</tissue>
    </source>
</reference>
<dbReference type="InterPro" id="IPR059003">
    <property type="entry name" value="At1g61900_C"/>
</dbReference>
<dbReference type="PANTHER" id="PTHR36071">
    <property type="entry name" value="DNA DOUBLE-STRAND BREAK REPAIR PROTEIN"/>
    <property type="match status" value="1"/>
</dbReference>
<comment type="caution">
    <text evidence="4">The sequence shown here is derived from an EMBL/GenBank/DDBJ whole genome shotgun (WGS) entry which is preliminary data.</text>
</comment>
<dbReference type="PANTHER" id="PTHR36071:SF1">
    <property type="entry name" value="DNA DOUBLE-STRAND BREAK REPAIR PROTEIN"/>
    <property type="match status" value="1"/>
</dbReference>
<organism evidence="4 5">
    <name type="scientific">Castanea mollissima</name>
    <name type="common">Chinese chestnut</name>
    <dbReference type="NCBI Taxonomy" id="60419"/>
    <lineage>
        <taxon>Eukaryota</taxon>
        <taxon>Viridiplantae</taxon>
        <taxon>Streptophyta</taxon>
        <taxon>Embryophyta</taxon>
        <taxon>Tracheophyta</taxon>
        <taxon>Spermatophyta</taxon>
        <taxon>Magnoliopsida</taxon>
        <taxon>eudicotyledons</taxon>
        <taxon>Gunneridae</taxon>
        <taxon>Pentapetalae</taxon>
        <taxon>rosids</taxon>
        <taxon>fabids</taxon>
        <taxon>Fagales</taxon>
        <taxon>Fagaceae</taxon>
        <taxon>Castanea</taxon>
    </lineage>
</organism>
<keyword evidence="5" id="KW-1185">Reference proteome</keyword>
<gene>
    <name evidence="4" type="ORF">CMV_008080</name>
</gene>
<feature type="compositionally biased region" description="Polar residues" evidence="1">
    <location>
        <begin position="1048"/>
        <end position="1064"/>
    </location>
</feature>
<dbReference type="Proteomes" id="UP000737018">
    <property type="component" value="Unassembled WGS sequence"/>
</dbReference>
<proteinExistence type="predicted"/>